<comment type="caution">
    <text evidence="12">Lacks conserved residue(s) required for the propagation of feature annotation.</text>
</comment>
<name>A0ABU9BAC9_9BURK</name>
<sequence>MDKLLIRGGRPLHGSVQISGAKNAALPELCAALLVPGPVELHNVPQLQDVATMLKLLRSMGVRAERDAERPDIVRLDAAQIDKPEAAYDLVKTMRASILALGPLLARFGQARVSLPGGCAIGSRPVDQHIKGLQAMGAEITVEQGYINARCTRLKGARITTDMVTVTGTENLLMAAALAEGETILENAAEEPEITDLAELLISMGAKIEGHGTHRIRIQGVDRLHTPAQPHRIIPDRIEAGTFLCAVAAAGGEATLTDVRADHLDAVIEKLREAGVTVEPGADTITVRSNGRPKAVSFRTREYPAFPTDMQAQFMTVNVVAEGVSRITETIFENRYMHVNELVRLGAHIAVDGHTAIVEGIPTLSGATVMATDLRASASLVIAGLVAEGETVVDRIYHLDRGYDRMEAKLRGLGADIERVKG</sequence>
<dbReference type="PANTHER" id="PTHR43783:SF1">
    <property type="entry name" value="UDP-N-ACETYLGLUCOSAMINE 1-CARBOXYVINYLTRANSFERASE"/>
    <property type="match status" value="1"/>
</dbReference>
<keyword evidence="7 12" id="KW-0573">Peptidoglycan synthesis</keyword>
<keyword evidence="5 12" id="KW-0808">Transferase</keyword>
<evidence type="ECO:0000256" key="9">
    <source>
        <dbReference type="ARBA" id="ARBA00023316"/>
    </source>
</evidence>
<comment type="catalytic activity">
    <reaction evidence="11 12">
        <text>phosphoenolpyruvate + UDP-N-acetyl-alpha-D-glucosamine = UDP-N-acetyl-3-O-(1-carboxyvinyl)-alpha-D-glucosamine + phosphate</text>
        <dbReference type="Rhea" id="RHEA:18681"/>
        <dbReference type="ChEBI" id="CHEBI:43474"/>
        <dbReference type="ChEBI" id="CHEBI:57705"/>
        <dbReference type="ChEBI" id="CHEBI:58702"/>
        <dbReference type="ChEBI" id="CHEBI:68483"/>
        <dbReference type="EC" id="2.5.1.7"/>
    </reaction>
</comment>
<proteinExistence type="inferred from homology"/>
<keyword evidence="8 12" id="KW-0131">Cell cycle</keyword>
<evidence type="ECO:0000256" key="12">
    <source>
        <dbReference type="HAMAP-Rule" id="MF_00111"/>
    </source>
</evidence>
<keyword evidence="6 12" id="KW-0133">Cell shape</keyword>
<feature type="binding site" evidence="12">
    <location>
        <position position="95"/>
    </location>
    <ligand>
        <name>UDP-N-acetyl-alpha-D-glucosamine</name>
        <dbReference type="ChEBI" id="CHEBI:57705"/>
    </ligand>
</feature>
<evidence type="ECO:0000256" key="2">
    <source>
        <dbReference type="ARBA" id="ARBA00004752"/>
    </source>
</evidence>
<keyword evidence="4 12" id="KW-0132">Cell division</keyword>
<dbReference type="NCBIfam" id="NF006873">
    <property type="entry name" value="PRK09369.1"/>
    <property type="match status" value="1"/>
</dbReference>
<dbReference type="RefSeq" id="WP_341373387.1">
    <property type="nucleotide sequence ID" value="NZ_JBBUTF010000005.1"/>
</dbReference>
<evidence type="ECO:0000256" key="7">
    <source>
        <dbReference type="ARBA" id="ARBA00022984"/>
    </source>
</evidence>
<dbReference type="Proteomes" id="UP001368500">
    <property type="component" value="Unassembled WGS sequence"/>
</dbReference>
<feature type="binding site" evidence="12">
    <location>
        <position position="309"/>
    </location>
    <ligand>
        <name>UDP-N-acetyl-alpha-D-glucosamine</name>
        <dbReference type="ChEBI" id="CHEBI:57705"/>
    </ligand>
</feature>
<dbReference type="NCBIfam" id="TIGR01072">
    <property type="entry name" value="murA"/>
    <property type="match status" value="1"/>
</dbReference>
<feature type="domain" description="Enolpyruvate transferase" evidence="13">
    <location>
        <begin position="7"/>
        <end position="410"/>
    </location>
</feature>
<evidence type="ECO:0000256" key="11">
    <source>
        <dbReference type="ARBA" id="ARBA00047527"/>
    </source>
</evidence>
<comment type="subcellular location">
    <subcellularLocation>
        <location evidence="1 12">Cytoplasm</location>
    </subcellularLocation>
</comment>
<dbReference type="GO" id="GO:0008760">
    <property type="term" value="F:UDP-N-acetylglucosamine 1-carboxyvinyltransferase activity"/>
    <property type="evidence" value="ECO:0007669"/>
    <property type="project" value="UniProtKB-EC"/>
</dbReference>
<dbReference type="InterPro" id="IPR013792">
    <property type="entry name" value="RNA3'P_cycl/enolpyr_Trfase_a/b"/>
</dbReference>
<evidence type="ECO:0000256" key="8">
    <source>
        <dbReference type="ARBA" id="ARBA00023306"/>
    </source>
</evidence>
<keyword evidence="9 12" id="KW-0961">Cell wall biogenesis/degradation</keyword>
<dbReference type="EC" id="2.5.1.7" evidence="12"/>
<keyword evidence="12" id="KW-0670">Pyruvate</keyword>
<gene>
    <name evidence="12 14" type="primary">murA</name>
    <name evidence="14" type="ORF">AACH11_06480</name>
</gene>
<evidence type="ECO:0000256" key="6">
    <source>
        <dbReference type="ARBA" id="ARBA00022960"/>
    </source>
</evidence>
<evidence type="ECO:0000256" key="5">
    <source>
        <dbReference type="ARBA" id="ARBA00022679"/>
    </source>
</evidence>
<feature type="active site" description="Proton donor" evidence="12">
    <location>
        <position position="119"/>
    </location>
</feature>
<accession>A0ABU9BAC9</accession>
<keyword evidence="15" id="KW-1185">Reference proteome</keyword>
<dbReference type="InterPro" id="IPR036968">
    <property type="entry name" value="Enolpyruvate_Tfrase_sf"/>
</dbReference>
<comment type="caution">
    <text evidence="14">The sequence shown here is derived from an EMBL/GenBank/DDBJ whole genome shotgun (WGS) entry which is preliminary data.</text>
</comment>
<evidence type="ECO:0000256" key="4">
    <source>
        <dbReference type="ARBA" id="ARBA00022618"/>
    </source>
</evidence>
<comment type="pathway">
    <text evidence="2 12">Cell wall biogenesis; peptidoglycan biosynthesis.</text>
</comment>
<evidence type="ECO:0000256" key="1">
    <source>
        <dbReference type="ARBA" id="ARBA00004496"/>
    </source>
</evidence>
<dbReference type="HAMAP" id="MF_00111">
    <property type="entry name" value="MurA"/>
    <property type="match status" value="1"/>
</dbReference>
<protein>
    <recommendedName>
        <fullName evidence="12">UDP-N-acetylglucosamine 1-carboxyvinyltransferase</fullName>
        <ecNumber evidence="12">2.5.1.7</ecNumber>
    </recommendedName>
    <alternativeName>
        <fullName evidence="12">Enoylpyruvate transferase</fullName>
    </alternativeName>
    <alternativeName>
        <fullName evidence="12">UDP-N-acetylglucosamine enolpyruvyl transferase</fullName>
        <shortName evidence="12">EPT</shortName>
    </alternativeName>
</protein>
<dbReference type="InterPro" id="IPR005750">
    <property type="entry name" value="UDP_GlcNAc_COvinyl_MurA"/>
</dbReference>
<feature type="binding site" evidence="12">
    <location>
        <begin position="124"/>
        <end position="128"/>
    </location>
    <ligand>
        <name>UDP-N-acetyl-alpha-D-glucosamine</name>
        <dbReference type="ChEBI" id="CHEBI:57705"/>
    </ligand>
</feature>
<dbReference type="Gene3D" id="3.65.10.10">
    <property type="entry name" value="Enolpyruvate transferase domain"/>
    <property type="match status" value="2"/>
</dbReference>
<feature type="modified residue" description="2-(S-cysteinyl)pyruvic acid O-phosphothioketal" evidence="12">
    <location>
        <position position="119"/>
    </location>
</feature>
<dbReference type="InterPro" id="IPR050068">
    <property type="entry name" value="MurA_subfamily"/>
</dbReference>
<evidence type="ECO:0000313" key="15">
    <source>
        <dbReference type="Proteomes" id="UP001368500"/>
    </source>
</evidence>
<dbReference type="PANTHER" id="PTHR43783">
    <property type="entry name" value="UDP-N-ACETYLGLUCOSAMINE 1-CARBOXYVINYLTRANSFERASE"/>
    <property type="match status" value="1"/>
</dbReference>
<dbReference type="InterPro" id="IPR001986">
    <property type="entry name" value="Enolpyruvate_Tfrase_dom"/>
</dbReference>
<dbReference type="Pfam" id="PF00275">
    <property type="entry name" value="EPSP_synthase"/>
    <property type="match status" value="1"/>
</dbReference>
<dbReference type="SUPFAM" id="SSF55205">
    <property type="entry name" value="EPT/RTPC-like"/>
    <property type="match status" value="1"/>
</dbReference>
<reference evidence="14 15" key="1">
    <citation type="submission" date="2024-04" db="EMBL/GenBank/DDBJ databases">
        <title>Novel species of the genus Ideonella isolated from streams.</title>
        <authorList>
            <person name="Lu H."/>
        </authorList>
    </citation>
    <scope>NUCLEOTIDE SEQUENCE [LARGE SCALE GENOMIC DNA]</scope>
    <source>
        <strain evidence="14 15">BYS139W</strain>
    </source>
</reference>
<evidence type="ECO:0000256" key="3">
    <source>
        <dbReference type="ARBA" id="ARBA00022490"/>
    </source>
</evidence>
<keyword evidence="3 12" id="KW-0963">Cytoplasm</keyword>
<dbReference type="CDD" id="cd01555">
    <property type="entry name" value="UdpNAET"/>
    <property type="match status" value="1"/>
</dbReference>
<evidence type="ECO:0000256" key="10">
    <source>
        <dbReference type="ARBA" id="ARBA00038367"/>
    </source>
</evidence>
<feature type="binding site" evidence="12">
    <location>
        <position position="331"/>
    </location>
    <ligand>
        <name>UDP-N-acetyl-alpha-D-glucosamine</name>
        <dbReference type="ChEBI" id="CHEBI:57705"/>
    </ligand>
</feature>
<feature type="binding site" evidence="12">
    <location>
        <begin position="22"/>
        <end position="23"/>
    </location>
    <ligand>
        <name>phosphoenolpyruvate</name>
        <dbReference type="ChEBI" id="CHEBI:58702"/>
    </ligand>
</feature>
<comment type="function">
    <text evidence="12">Cell wall formation. Adds enolpyruvyl to UDP-N-acetylglucosamine.</text>
</comment>
<comment type="similarity">
    <text evidence="10 12">Belongs to the EPSP synthase family. MurA subfamily.</text>
</comment>
<evidence type="ECO:0000313" key="14">
    <source>
        <dbReference type="EMBL" id="MEK8025603.1"/>
    </source>
</evidence>
<organism evidence="14 15">
    <name type="scientific">Pseudaquabacterium rugosum</name>
    <dbReference type="NCBI Taxonomy" id="2984194"/>
    <lineage>
        <taxon>Bacteria</taxon>
        <taxon>Pseudomonadati</taxon>
        <taxon>Pseudomonadota</taxon>
        <taxon>Betaproteobacteria</taxon>
        <taxon>Burkholderiales</taxon>
        <taxon>Sphaerotilaceae</taxon>
        <taxon>Pseudaquabacterium</taxon>
    </lineage>
</organism>
<evidence type="ECO:0000259" key="13">
    <source>
        <dbReference type="Pfam" id="PF00275"/>
    </source>
</evidence>
<dbReference type="EMBL" id="JBBUTF010000005">
    <property type="protein sequence ID" value="MEK8025603.1"/>
    <property type="molecule type" value="Genomic_DNA"/>
</dbReference>